<evidence type="ECO:0000313" key="2">
    <source>
        <dbReference type="EMBL" id="ETW02706.1"/>
    </source>
</evidence>
<feature type="compositionally biased region" description="Basic residues" evidence="1">
    <location>
        <begin position="95"/>
        <end position="105"/>
    </location>
</feature>
<dbReference type="VEuPathDB" id="FungiDB:H310_06145"/>
<accession>A0A024U8E1</accession>
<dbReference type="RefSeq" id="XP_008869311.1">
    <property type="nucleotide sequence ID" value="XM_008871089.1"/>
</dbReference>
<dbReference type="EMBL" id="KI913961">
    <property type="protein sequence ID" value="ETW02706.1"/>
    <property type="molecule type" value="Genomic_DNA"/>
</dbReference>
<organism evidence="2">
    <name type="scientific">Aphanomyces invadans</name>
    <dbReference type="NCBI Taxonomy" id="157072"/>
    <lineage>
        <taxon>Eukaryota</taxon>
        <taxon>Sar</taxon>
        <taxon>Stramenopiles</taxon>
        <taxon>Oomycota</taxon>
        <taxon>Saprolegniomycetes</taxon>
        <taxon>Saprolegniales</taxon>
        <taxon>Verrucalvaceae</taxon>
        <taxon>Aphanomyces</taxon>
    </lineage>
</organism>
<feature type="region of interest" description="Disordered" evidence="1">
    <location>
        <begin position="32"/>
        <end position="56"/>
    </location>
</feature>
<dbReference type="AlphaFoldDB" id="A0A024U8E1"/>
<feature type="compositionally biased region" description="Acidic residues" evidence="1">
    <location>
        <begin position="138"/>
        <end position="147"/>
    </location>
</feature>
<feature type="compositionally biased region" description="Polar residues" evidence="1">
    <location>
        <begin position="40"/>
        <end position="51"/>
    </location>
</feature>
<name>A0A024U8E1_9STRA</name>
<feature type="region of interest" description="Disordered" evidence="1">
    <location>
        <begin position="76"/>
        <end position="155"/>
    </location>
</feature>
<gene>
    <name evidence="2" type="ORF">H310_06145</name>
</gene>
<dbReference type="GeneID" id="20083195"/>
<reference evidence="2" key="1">
    <citation type="submission" date="2013-12" db="EMBL/GenBank/DDBJ databases">
        <title>The Genome Sequence of Aphanomyces invadans NJM9701.</title>
        <authorList>
            <consortium name="The Broad Institute Genomics Platform"/>
            <person name="Russ C."/>
            <person name="Tyler B."/>
            <person name="van West P."/>
            <person name="Dieguez-Uribeondo J."/>
            <person name="Young S.K."/>
            <person name="Zeng Q."/>
            <person name="Gargeya S."/>
            <person name="Fitzgerald M."/>
            <person name="Abouelleil A."/>
            <person name="Alvarado L."/>
            <person name="Chapman S.B."/>
            <person name="Gainer-Dewar J."/>
            <person name="Goldberg J."/>
            <person name="Griggs A."/>
            <person name="Gujja S."/>
            <person name="Hansen M."/>
            <person name="Howarth C."/>
            <person name="Imamovic A."/>
            <person name="Ireland A."/>
            <person name="Larimer J."/>
            <person name="McCowan C."/>
            <person name="Murphy C."/>
            <person name="Pearson M."/>
            <person name="Poon T.W."/>
            <person name="Priest M."/>
            <person name="Roberts A."/>
            <person name="Saif S."/>
            <person name="Shea T."/>
            <person name="Sykes S."/>
            <person name="Wortman J."/>
            <person name="Nusbaum C."/>
            <person name="Birren B."/>
        </authorList>
    </citation>
    <scope>NUCLEOTIDE SEQUENCE [LARGE SCALE GENOMIC DNA]</scope>
    <source>
        <strain evidence="2">NJM9701</strain>
    </source>
</reference>
<dbReference type="eggNOG" id="ENOG502RGPV">
    <property type="taxonomic scope" value="Eukaryota"/>
</dbReference>
<sequence length="563" mass="62335">MPRKGDAKYGIQPREPVQVNGYDCLPARGGKAGGDDYTCASRTSQGTVASSSEDESEFVPSSTFLESGVLHIRGNGVVRNGDVPNNPITPQKLKNNTKKMQKRKIGTTECTPDTKRNKGTPTPAWTSRGDGYAKQDSDDASSCDDSDEHSTSGKDAAVEEDWVWKELDQRHFRFPSRKQLAFLETLDRDAMHTVASNQAFLSLASAIPSMLPMNGMSPLHVIDRPRRGRYYLDTWGELDFLDTLKSFGKDVQFDTSEFQVYTTNHDLVHQYDDDAFEDYVSRLENAISPNAHLDERIHEYPASFGGCDGGGEMDAWTSQPELWVQRTSREPSEVDEVSDVMDMCIKALVNQSASNCHALRQVFDRVAQETELEPIFQQEKLLITEIETYYQRWRQTKAAFRSASVVSAWRTALKSQNFNAAQISAVEFATRFASTLQLGDGIDFLDHTGQWEPGFVVDLFVASCKLSSYAKIQLVRHGAVSQEWCCVFSGRIMPAGTNTQRAAPVLDIKIHSTPADDASVIVHHEVSFPKAITSSPPSVDAPLPVSNADTVVTDAVEPASTII</sequence>
<proteinExistence type="predicted"/>
<evidence type="ECO:0000256" key="1">
    <source>
        <dbReference type="SAM" id="MobiDB-lite"/>
    </source>
</evidence>
<dbReference type="OrthoDB" id="78657at2759"/>
<protein>
    <submittedName>
        <fullName evidence="2">Uncharacterized protein</fullName>
    </submittedName>
</protein>